<dbReference type="Pfam" id="PF20153">
    <property type="entry name" value="DUF6535"/>
    <property type="match status" value="1"/>
</dbReference>
<name>R7RZG9_STEHR</name>
<protein>
    <recommendedName>
        <fullName evidence="1">DUF6535 domain-containing protein</fullName>
    </recommendedName>
</protein>
<sequence length="90" mass="9610">WTSTLDTLLIFIALFSAIVTSFLVQASGGLTQATGDRTNIILSNLTDIIIQLNIANASLLNVSSPVPFTPDSSAVRLNLYWSLSLIISVS</sequence>
<feature type="domain" description="DUF6535" evidence="1">
    <location>
        <begin position="1"/>
        <end position="89"/>
    </location>
</feature>
<evidence type="ECO:0000313" key="3">
    <source>
        <dbReference type="Proteomes" id="UP000053927"/>
    </source>
</evidence>
<accession>R7RZG9</accession>
<dbReference type="EMBL" id="JH687402">
    <property type="protein sequence ID" value="EIM79707.1"/>
    <property type="molecule type" value="Genomic_DNA"/>
</dbReference>
<dbReference type="AlphaFoldDB" id="R7RZG9"/>
<dbReference type="OrthoDB" id="3221808at2759"/>
<gene>
    <name evidence="2" type="ORF">STEHIDRAFT_30236</name>
</gene>
<feature type="non-terminal residue" evidence="2">
    <location>
        <position position="90"/>
    </location>
</feature>
<dbReference type="KEGG" id="shs:STEHIDRAFT_30236"/>
<evidence type="ECO:0000313" key="2">
    <source>
        <dbReference type="EMBL" id="EIM79707.1"/>
    </source>
</evidence>
<keyword evidence="3" id="KW-1185">Reference proteome</keyword>
<dbReference type="Proteomes" id="UP000053927">
    <property type="component" value="Unassembled WGS sequence"/>
</dbReference>
<evidence type="ECO:0000259" key="1">
    <source>
        <dbReference type="Pfam" id="PF20153"/>
    </source>
</evidence>
<proteinExistence type="predicted"/>
<dbReference type="GeneID" id="18804415"/>
<organism evidence="2 3">
    <name type="scientific">Stereum hirsutum (strain FP-91666)</name>
    <name type="common">White-rot fungus</name>
    <dbReference type="NCBI Taxonomy" id="721885"/>
    <lineage>
        <taxon>Eukaryota</taxon>
        <taxon>Fungi</taxon>
        <taxon>Dikarya</taxon>
        <taxon>Basidiomycota</taxon>
        <taxon>Agaricomycotina</taxon>
        <taxon>Agaricomycetes</taxon>
        <taxon>Russulales</taxon>
        <taxon>Stereaceae</taxon>
        <taxon>Stereum</taxon>
    </lineage>
</organism>
<feature type="non-terminal residue" evidence="2">
    <location>
        <position position="1"/>
    </location>
</feature>
<reference evidence="3" key="1">
    <citation type="journal article" date="2012" name="Science">
        <title>The Paleozoic origin of enzymatic lignin decomposition reconstructed from 31 fungal genomes.</title>
        <authorList>
            <person name="Floudas D."/>
            <person name="Binder M."/>
            <person name="Riley R."/>
            <person name="Barry K."/>
            <person name="Blanchette R.A."/>
            <person name="Henrissat B."/>
            <person name="Martinez A.T."/>
            <person name="Otillar R."/>
            <person name="Spatafora J.W."/>
            <person name="Yadav J.S."/>
            <person name="Aerts A."/>
            <person name="Benoit I."/>
            <person name="Boyd A."/>
            <person name="Carlson A."/>
            <person name="Copeland A."/>
            <person name="Coutinho P.M."/>
            <person name="de Vries R.P."/>
            <person name="Ferreira P."/>
            <person name="Findley K."/>
            <person name="Foster B."/>
            <person name="Gaskell J."/>
            <person name="Glotzer D."/>
            <person name="Gorecki P."/>
            <person name="Heitman J."/>
            <person name="Hesse C."/>
            <person name="Hori C."/>
            <person name="Igarashi K."/>
            <person name="Jurgens J.A."/>
            <person name="Kallen N."/>
            <person name="Kersten P."/>
            <person name="Kohler A."/>
            <person name="Kuees U."/>
            <person name="Kumar T.K.A."/>
            <person name="Kuo A."/>
            <person name="LaButti K."/>
            <person name="Larrondo L.F."/>
            <person name="Lindquist E."/>
            <person name="Ling A."/>
            <person name="Lombard V."/>
            <person name="Lucas S."/>
            <person name="Lundell T."/>
            <person name="Martin R."/>
            <person name="McLaughlin D.J."/>
            <person name="Morgenstern I."/>
            <person name="Morin E."/>
            <person name="Murat C."/>
            <person name="Nagy L.G."/>
            <person name="Nolan M."/>
            <person name="Ohm R.A."/>
            <person name="Patyshakuliyeva A."/>
            <person name="Rokas A."/>
            <person name="Ruiz-Duenas F.J."/>
            <person name="Sabat G."/>
            <person name="Salamov A."/>
            <person name="Samejima M."/>
            <person name="Schmutz J."/>
            <person name="Slot J.C."/>
            <person name="St John F."/>
            <person name="Stenlid J."/>
            <person name="Sun H."/>
            <person name="Sun S."/>
            <person name="Syed K."/>
            <person name="Tsang A."/>
            <person name="Wiebenga A."/>
            <person name="Young D."/>
            <person name="Pisabarro A."/>
            <person name="Eastwood D.C."/>
            <person name="Martin F."/>
            <person name="Cullen D."/>
            <person name="Grigoriev I.V."/>
            <person name="Hibbett D.S."/>
        </authorList>
    </citation>
    <scope>NUCLEOTIDE SEQUENCE [LARGE SCALE GENOMIC DNA]</scope>
    <source>
        <strain evidence="3">FP-91666</strain>
    </source>
</reference>
<dbReference type="InterPro" id="IPR045338">
    <property type="entry name" value="DUF6535"/>
</dbReference>
<dbReference type="RefSeq" id="XP_007311166.1">
    <property type="nucleotide sequence ID" value="XM_007311104.1"/>
</dbReference>